<dbReference type="Pfam" id="PF19112">
    <property type="entry name" value="VanA_C"/>
    <property type="match status" value="1"/>
</dbReference>
<dbReference type="EMBL" id="JBHTBU010000002">
    <property type="protein sequence ID" value="MFC7288540.1"/>
    <property type="molecule type" value="Genomic_DNA"/>
</dbReference>
<keyword evidence="4" id="KW-0408">Iron</keyword>
<dbReference type="Gene3D" id="3.90.380.10">
    <property type="entry name" value="Naphthalene 1,2-dioxygenase Alpha Subunit, Chain A, domain 1"/>
    <property type="match status" value="1"/>
</dbReference>
<evidence type="ECO:0000313" key="7">
    <source>
        <dbReference type="EMBL" id="MFC7288540.1"/>
    </source>
</evidence>
<evidence type="ECO:0000256" key="2">
    <source>
        <dbReference type="ARBA" id="ARBA00022723"/>
    </source>
</evidence>
<reference evidence="8" key="1">
    <citation type="journal article" date="2019" name="Int. J. Syst. Evol. Microbiol.">
        <title>The Global Catalogue of Microorganisms (GCM) 10K type strain sequencing project: providing services to taxonomists for standard genome sequencing and annotation.</title>
        <authorList>
            <consortium name="The Broad Institute Genomics Platform"/>
            <consortium name="The Broad Institute Genome Sequencing Center for Infectious Disease"/>
            <person name="Wu L."/>
            <person name="Ma J."/>
        </authorList>
    </citation>
    <scope>NUCLEOTIDE SEQUENCE [LARGE SCALE GENOMIC DNA]</scope>
    <source>
        <strain evidence="8">KACC 12508</strain>
    </source>
</reference>
<evidence type="ECO:0000256" key="5">
    <source>
        <dbReference type="ARBA" id="ARBA00023014"/>
    </source>
</evidence>
<evidence type="ECO:0000256" key="1">
    <source>
        <dbReference type="ARBA" id="ARBA00022714"/>
    </source>
</evidence>
<feature type="domain" description="Rieske" evidence="6">
    <location>
        <begin position="27"/>
        <end position="139"/>
    </location>
</feature>
<dbReference type="Gene3D" id="2.102.10.10">
    <property type="entry name" value="Rieske [2Fe-2S] iron-sulphur domain"/>
    <property type="match status" value="1"/>
</dbReference>
<protein>
    <submittedName>
        <fullName evidence="7">Rieske 2Fe-2S domain-containing protein</fullName>
    </submittedName>
</protein>
<dbReference type="CDD" id="cd03469">
    <property type="entry name" value="Rieske_RO_Alpha_N"/>
    <property type="match status" value="1"/>
</dbReference>
<comment type="caution">
    <text evidence="7">The sequence shown here is derived from an EMBL/GenBank/DDBJ whole genome shotgun (WGS) entry which is preliminary data.</text>
</comment>
<dbReference type="InterPro" id="IPR050584">
    <property type="entry name" value="Cholesterol_7-desaturase"/>
</dbReference>
<organism evidence="7 8">
    <name type="scientific">Herminiimonas glaciei</name>
    <dbReference type="NCBI Taxonomy" id="523788"/>
    <lineage>
        <taxon>Bacteria</taxon>
        <taxon>Pseudomonadati</taxon>
        <taxon>Pseudomonadota</taxon>
        <taxon>Betaproteobacteria</taxon>
        <taxon>Burkholderiales</taxon>
        <taxon>Oxalobacteraceae</taxon>
        <taxon>Herminiimonas</taxon>
    </lineage>
</organism>
<dbReference type="SUPFAM" id="SSF50022">
    <property type="entry name" value="ISP domain"/>
    <property type="match status" value="1"/>
</dbReference>
<name>A0ABW2IBW8_9BURK</name>
<dbReference type="RefSeq" id="WP_382271921.1">
    <property type="nucleotide sequence ID" value="NZ_JBHTBU010000002.1"/>
</dbReference>
<keyword evidence="5" id="KW-0411">Iron-sulfur</keyword>
<dbReference type="InterPro" id="IPR044043">
    <property type="entry name" value="VanA_C_cat"/>
</dbReference>
<evidence type="ECO:0000256" key="4">
    <source>
        <dbReference type="ARBA" id="ARBA00023004"/>
    </source>
</evidence>
<sequence>MLWIDNKGDEMSFTALLADKSYLRHFWHPVCTLKEFTESAPAGIGPMAVKLLGEDIVLAKLDGRIAAMRDRCAHRFAKLSKGCVKQGAAGDRLECPYHGWQYDKDGACRTIPACPELPIPKKARSDAFECEVRYDIVWVRLDASFGVTEIPLFSDWEEEGMRVVVVDSYVWQTSAERRWENFTDFSHFAFVHPGTLYDSAFARPPMAPVNRVNGELRFSIEPPKEMLEQLPEHSPLGAFNYRCTMPYTVNLEIALYRKPERFVLWTTSCPIDDMTCRNFMIIARADTDDDDATHVAFQKQVLAEDQPVIESQFPHHICTEEISVVTDKVSIQYRKWQRELASAALQGKEQFERALLTDIVEPPIASVAQAQVAAV</sequence>
<keyword evidence="1" id="KW-0001">2Fe-2S</keyword>
<dbReference type="PANTHER" id="PTHR21266:SF59">
    <property type="entry name" value="BLR4922 PROTEIN"/>
    <property type="match status" value="1"/>
</dbReference>
<dbReference type="SUPFAM" id="SSF55961">
    <property type="entry name" value="Bet v1-like"/>
    <property type="match status" value="1"/>
</dbReference>
<keyword evidence="3" id="KW-0560">Oxidoreductase</keyword>
<dbReference type="PROSITE" id="PS51296">
    <property type="entry name" value="RIESKE"/>
    <property type="match status" value="1"/>
</dbReference>
<evidence type="ECO:0000259" key="6">
    <source>
        <dbReference type="PROSITE" id="PS51296"/>
    </source>
</evidence>
<keyword evidence="8" id="KW-1185">Reference proteome</keyword>
<evidence type="ECO:0000313" key="8">
    <source>
        <dbReference type="Proteomes" id="UP001596542"/>
    </source>
</evidence>
<dbReference type="Pfam" id="PF00355">
    <property type="entry name" value="Rieske"/>
    <property type="match status" value="1"/>
</dbReference>
<keyword evidence="2" id="KW-0479">Metal-binding</keyword>
<proteinExistence type="predicted"/>
<gene>
    <name evidence="7" type="ORF">ACFQPC_10880</name>
</gene>
<dbReference type="Proteomes" id="UP001596542">
    <property type="component" value="Unassembled WGS sequence"/>
</dbReference>
<dbReference type="InterPro" id="IPR036922">
    <property type="entry name" value="Rieske_2Fe-2S_sf"/>
</dbReference>
<evidence type="ECO:0000256" key="3">
    <source>
        <dbReference type="ARBA" id="ARBA00023002"/>
    </source>
</evidence>
<accession>A0ABW2IBW8</accession>
<dbReference type="InterPro" id="IPR017941">
    <property type="entry name" value="Rieske_2Fe-2S"/>
</dbReference>
<dbReference type="PANTHER" id="PTHR21266">
    <property type="entry name" value="IRON-SULFUR DOMAIN CONTAINING PROTEIN"/>
    <property type="match status" value="1"/>
</dbReference>